<organism evidence="1 2">
    <name type="scientific">Treponema berlinense</name>
    <dbReference type="NCBI Taxonomy" id="225004"/>
    <lineage>
        <taxon>Bacteria</taxon>
        <taxon>Pseudomonadati</taxon>
        <taxon>Spirochaetota</taxon>
        <taxon>Spirochaetia</taxon>
        <taxon>Spirochaetales</taxon>
        <taxon>Treponemataceae</taxon>
        <taxon>Treponema</taxon>
    </lineage>
</organism>
<dbReference type="EMBL" id="FUXC01000018">
    <property type="protein sequence ID" value="SKA07589.1"/>
    <property type="molecule type" value="Genomic_DNA"/>
</dbReference>
<dbReference type="Proteomes" id="UP000190395">
    <property type="component" value="Unassembled WGS sequence"/>
</dbReference>
<sequence>MKQYEAVILTLERLGGIATLGQLNQEVFKIKDCEWKTKTPFASIRRIVQENENIYKIKPGLWALKSHQKDLENKGIIVENEHNKDSKEVIEFNHSYYQGLLVSIGNLKKLGTFVPNQDKNKMFLHEKLGDLRTLKELPKYSYDSFVSRSSTIDVIWFNNRNMPDSFFEVEHSTDIQNSLMKFYDLQDFYTRMFIVADEQRHEEYNKKLGYASFLKMKNDKRVEFLNYDELERQYRQTIELQEIHTLIL</sequence>
<gene>
    <name evidence="1" type="ORF">SAMN02745152_02125</name>
</gene>
<dbReference type="STRING" id="225004.SAMN02745152_02125"/>
<dbReference type="RefSeq" id="WP_078931854.1">
    <property type="nucleotide sequence ID" value="NZ_CAMEQG010000006.1"/>
</dbReference>
<proteinExistence type="predicted"/>
<dbReference type="AlphaFoldDB" id="A0A1T4QUW4"/>
<protein>
    <submittedName>
        <fullName evidence="1">Uncharacterized protein</fullName>
    </submittedName>
</protein>
<evidence type="ECO:0000313" key="1">
    <source>
        <dbReference type="EMBL" id="SKA07589.1"/>
    </source>
</evidence>
<name>A0A1T4QUW4_9SPIR</name>
<keyword evidence="2" id="KW-1185">Reference proteome</keyword>
<evidence type="ECO:0000313" key="2">
    <source>
        <dbReference type="Proteomes" id="UP000190395"/>
    </source>
</evidence>
<accession>A0A1T4QUW4</accession>
<dbReference type="OrthoDB" id="9776582at2"/>
<dbReference type="GeneID" id="303368337"/>
<reference evidence="1 2" key="1">
    <citation type="submission" date="2017-02" db="EMBL/GenBank/DDBJ databases">
        <authorList>
            <person name="Peterson S.W."/>
        </authorList>
    </citation>
    <scope>NUCLEOTIDE SEQUENCE [LARGE SCALE GENOMIC DNA]</scope>
    <source>
        <strain evidence="1 2">ATCC BAA-909</strain>
    </source>
</reference>